<gene>
    <name evidence="2" type="ORF">GCM10009801_42320</name>
</gene>
<dbReference type="InterPro" id="IPR000639">
    <property type="entry name" value="Epox_hydrolase-like"/>
</dbReference>
<dbReference type="GO" id="GO:0016787">
    <property type="term" value="F:hydrolase activity"/>
    <property type="evidence" value="ECO:0007669"/>
    <property type="project" value="UniProtKB-KW"/>
</dbReference>
<evidence type="ECO:0000259" key="1">
    <source>
        <dbReference type="Pfam" id="PF00561"/>
    </source>
</evidence>
<dbReference type="Proteomes" id="UP001500016">
    <property type="component" value="Unassembled WGS sequence"/>
</dbReference>
<protein>
    <submittedName>
        <fullName evidence="2">Alpha/beta hydrolase</fullName>
    </submittedName>
</protein>
<dbReference type="EMBL" id="BAAAPE010000011">
    <property type="protein sequence ID" value="GAA2082518.1"/>
    <property type="molecule type" value="Genomic_DNA"/>
</dbReference>
<dbReference type="PANTHER" id="PTHR42977:SF1">
    <property type="entry name" value="BLR6576 PROTEIN"/>
    <property type="match status" value="1"/>
</dbReference>
<proteinExistence type="predicted"/>
<accession>A0ABN2W3E0</accession>
<organism evidence="2 3">
    <name type="scientific">Streptomyces albiaxialis</name>
    <dbReference type="NCBI Taxonomy" id="329523"/>
    <lineage>
        <taxon>Bacteria</taxon>
        <taxon>Bacillati</taxon>
        <taxon>Actinomycetota</taxon>
        <taxon>Actinomycetes</taxon>
        <taxon>Kitasatosporales</taxon>
        <taxon>Streptomycetaceae</taxon>
        <taxon>Streptomyces</taxon>
    </lineage>
</organism>
<dbReference type="SUPFAM" id="SSF53474">
    <property type="entry name" value="alpha/beta-Hydrolases"/>
    <property type="match status" value="1"/>
</dbReference>
<reference evidence="2 3" key="1">
    <citation type="journal article" date="2019" name="Int. J. Syst. Evol. Microbiol.">
        <title>The Global Catalogue of Microorganisms (GCM) 10K type strain sequencing project: providing services to taxonomists for standard genome sequencing and annotation.</title>
        <authorList>
            <consortium name="The Broad Institute Genomics Platform"/>
            <consortium name="The Broad Institute Genome Sequencing Center for Infectious Disease"/>
            <person name="Wu L."/>
            <person name="Ma J."/>
        </authorList>
    </citation>
    <scope>NUCLEOTIDE SEQUENCE [LARGE SCALE GENOMIC DNA]</scope>
    <source>
        <strain evidence="2 3">JCM 15478</strain>
    </source>
</reference>
<dbReference type="PRINTS" id="PR00412">
    <property type="entry name" value="EPOXHYDRLASE"/>
</dbReference>
<dbReference type="Gene3D" id="3.40.50.1820">
    <property type="entry name" value="alpha/beta hydrolase"/>
    <property type="match status" value="1"/>
</dbReference>
<keyword evidence="2" id="KW-0378">Hydrolase</keyword>
<feature type="domain" description="AB hydrolase-1" evidence="1">
    <location>
        <begin position="27"/>
        <end position="272"/>
    </location>
</feature>
<sequence>MVEIHHRYATVRGHRVFYREAGPREAPTLVLLHGFPTSSRMFRHLIPVLADRFHVLAPDHLGFGSSDAPPVDEFAYSFDSLADLTEALLAQLGVDRYAIYVQDYGAPVGWRLALRAPDAVTAVITQSGNAYEDGFVPDFWAPLWAYAEDPGPETEPAVRTALSLDAIRWQYLHGVDRPELVDPDTWTADHREISRPGNDLVQLALFRDYARNRPLYPEVHAYFRERRVPLLAVWGEGDEIFGPDGARAFARDLPDAEIHLVPGGGHFLLESHLDTVAGYIRGFLTATSSGTVAPPAATPPAATSSAAA</sequence>
<dbReference type="PANTHER" id="PTHR42977">
    <property type="entry name" value="HYDROLASE-RELATED"/>
    <property type="match status" value="1"/>
</dbReference>
<comment type="caution">
    <text evidence="2">The sequence shown here is derived from an EMBL/GenBank/DDBJ whole genome shotgun (WGS) entry which is preliminary data.</text>
</comment>
<dbReference type="InterPro" id="IPR029058">
    <property type="entry name" value="AB_hydrolase_fold"/>
</dbReference>
<evidence type="ECO:0000313" key="3">
    <source>
        <dbReference type="Proteomes" id="UP001500016"/>
    </source>
</evidence>
<dbReference type="Pfam" id="PF00561">
    <property type="entry name" value="Abhydrolase_1"/>
    <property type="match status" value="1"/>
</dbReference>
<name>A0ABN2W3E0_9ACTN</name>
<dbReference type="InterPro" id="IPR000073">
    <property type="entry name" value="AB_hydrolase_1"/>
</dbReference>
<evidence type="ECO:0000313" key="2">
    <source>
        <dbReference type="EMBL" id="GAA2082518.1"/>
    </source>
</evidence>
<dbReference type="RefSeq" id="WP_344530473.1">
    <property type="nucleotide sequence ID" value="NZ_BAAAPE010000011.1"/>
</dbReference>
<keyword evidence="3" id="KW-1185">Reference proteome</keyword>
<dbReference type="InterPro" id="IPR051340">
    <property type="entry name" value="Haloalkane_dehalogenase"/>
</dbReference>